<evidence type="ECO:0000313" key="1">
    <source>
        <dbReference type="EMBL" id="KAE9300829.1"/>
    </source>
</evidence>
<name>A0A6A4D3S0_9STRA</name>
<dbReference type="EMBL" id="QXFT01002278">
    <property type="protein sequence ID" value="KAE9300829.1"/>
    <property type="molecule type" value="Genomic_DNA"/>
</dbReference>
<reference evidence="1 2" key="1">
    <citation type="submission" date="2018-08" db="EMBL/GenBank/DDBJ databases">
        <title>Genomic investigation of the strawberry pathogen Phytophthora fragariae indicates pathogenicity is determined by transcriptional variation in three key races.</title>
        <authorList>
            <person name="Adams T.M."/>
            <person name="Armitage A.D."/>
            <person name="Sobczyk M.K."/>
            <person name="Bates H.J."/>
            <person name="Dunwell J.M."/>
            <person name="Nellist C.F."/>
            <person name="Harrison R.J."/>
        </authorList>
    </citation>
    <scope>NUCLEOTIDE SEQUENCE [LARGE SCALE GENOMIC DNA]</scope>
    <source>
        <strain evidence="1 2">SCRP333</strain>
    </source>
</reference>
<gene>
    <name evidence="1" type="ORF">PR003_g22665</name>
</gene>
<proteinExistence type="predicted"/>
<sequence length="66" mass="7456">MVALSGPYSSSIAGPFFSKLNLPSLEARPSSWNDYWSATLYDVVGYLRLRFLQELIDLQSHFTVAE</sequence>
<comment type="caution">
    <text evidence="1">The sequence shown here is derived from an EMBL/GenBank/DDBJ whole genome shotgun (WGS) entry which is preliminary data.</text>
</comment>
<accession>A0A6A4D3S0</accession>
<dbReference type="AlphaFoldDB" id="A0A6A4D3S0"/>
<keyword evidence="2" id="KW-1185">Reference proteome</keyword>
<organism evidence="1 2">
    <name type="scientific">Phytophthora rubi</name>
    <dbReference type="NCBI Taxonomy" id="129364"/>
    <lineage>
        <taxon>Eukaryota</taxon>
        <taxon>Sar</taxon>
        <taxon>Stramenopiles</taxon>
        <taxon>Oomycota</taxon>
        <taxon>Peronosporomycetes</taxon>
        <taxon>Peronosporales</taxon>
        <taxon>Peronosporaceae</taxon>
        <taxon>Phytophthora</taxon>
    </lineage>
</organism>
<protein>
    <submittedName>
        <fullName evidence="1">Uncharacterized protein</fullName>
    </submittedName>
</protein>
<evidence type="ECO:0000313" key="2">
    <source>
        <dbReference type="Proteomes" id="UP000434957"/>
    </source>
</evidence>
<dbReference type="Proteomes" id="UP000434957">
    <property type="component" value="Unassembled WGS sequence"/>
</dbReference>